<evidence type="ECO:0000256" key="1">
    <source>
        <dbReference type="ARBA" id="ARBA00022741"/>
    </source>
</evidence>
<keyword evidence="2" id="KW-0067">ATP-binding</keyword>
<dbReference type="Pfam" id="PF03969">
    <property type="entry name" value="AFG1_ATPase"/>
    <property type="match status" value="1"/>
</dbReference>
<dbReference type="InterPro" id="IPR027417">
    <property type="entry name" value="P-loop_NTPase"/>
</dbReference>
<dbReference type="eggNOG" id="COG1485">
    <property type="taxonomic scope" value="Bacteria"/>
</dbReference>
<organism evidence="3 4">
    <name type="scientific">Micavibrio aeruginosavorus (strain ARL-13)</name>
    <dbReference type="NCBI Taxonomy" id="856793"/>
    <lineage>
        <taxon>Bacteria</taxon>
        <taxon>Pseudomonadati</taxon>
        <taxon>Bdellovibrionota</taxon>
        <taxon>Bdellovibrionia</taxon>
        <taxon>Bdellovibrionales</taxon>
        <taxon>Pseudobdellovibrionaceae</taxon>
        <taxon>Micavibrio</taxon>
    </lineage>
</organism>
<dbReference type="Gene3D" id="3.40.50.300">
    <property type="entry name" value="P-loop containing nucleotide triphosphate hydrolases"/>
    <property type="match status" value="1"/>
</dbReference>
<evidence type="ECO:0000313" key="3">
    <source>
        <dbReference type="EMBL" id="AEP08973.1"/>
    </source>
</evidence>
<dbReference type="PANTHER" id="PTHR12169:SF6">
    <property type="entry name" value="AFG1-LIKE ATPASE"/>
    <property type="match status" value="1"/>
</dbReference>
<dbReference type="EMBL" id="CP002382">
    <property type="protein sequence ID" value="AEP08973.1"/>
    <property type="molecule type" value="Genomic_DNA"/>
</dbReference>
<dbReference type="PANTHER" id="PTHR12169">
    <property type="entry name" value="ATPASE N2B"/>
    <property type="match status" value="1"/>
</dbReference>
<proteinExistence type="predicted"/>
<dbReference type="InterPro" id="IPR005654">
    <property type="entry name" value="ATPase_AFG1-like"/>
</dbReference>
<sequence length="390" mass="43723">MTHAPVDLLARYKTRVADGGLQADPYQERAIESLQMLLDDVLAQPGSRGWFGIKRKTAPIRGLYLYGPVGRGKSMVMDLFFANLPDGIKKRRVHFHDFMIGVHDFMHNRRLAASGKADNDVRDSALLAFADDLAKNVRVLCFDEFHVSNVADAMILGRLFTALFDQGVAVVMTSNRAPDDLYKGGLQRDRFLPFIELLQNRMEVLSLSGPVDYRLQYLESSGVYFSPLGSAAHEWADQIFAHLTDGVDAHADTLEVRGRIVPVMQTARGVARFTFAELCERPLGAEDYITIARTYHTILLEGVAKLGYDRRNEAVRLMTLVDALYDAGTRLIVTADAPVDRLYHGHDHAFEFQRTVSRLTEMQSTDWFARTARSVSEWHQNDTARTGAGA</sequence>
<dbReference type="GO" id="GO:0016887">
    <property type="term" value="F:ATP hydrolysis activity"/>
    <property type="evidence" value="ECO:0007669"/>
    <property type="project" value="InterPro"/>
</dbReference>
<dbReference type="AlphaFoldDB" id="G2KP72"/>
<gene>
    <name evidence="3" type="ordered locus">MICA_639</name>
</gene>
<dbReference type="Proteomes" id="UP000009286">
    <property type="component" value="Chromosome"/>
</dbReference>
<name>G2KP72_MICAA</name>
<accession>G2KP72</accession>
<dbReference type="GO" id="GO:0005524">
    <property type="term" value="F:ATP binding"/>
    <property type="evidence" value="ECO:0007669"/>
    <property type="project" value="UniProtKB-KW"/>
</dbReference>
<keyword evidence="4" id="KW-1185">Reference proteome</keyword>
<dbReference type="OrthoDB" id="9774491at2"/>
<dbReference type="KEGG" id="mai:MICA_639"/>
<reference evidence="3 4" key="1">
    <citation type="journal article" date="2011" name="BMC Genomics">
        <title>Genomic insights into an obligate epibiotic bacterial predator: Micavibrio aeruginosavorus ARL-13.</title>
        <authorList>
            <person name="Wang Z."/>
            <person name="Kadouri D."/>
            <person name="Wu M."/>
        </authorList>
    </citation>
    <scope>NUCLEOTIDE SEQUENCE [LARGE SCALE GENOMIC DNA]</scope>
    <source>
        <strain evidence="3 4">ARL-13</strain>
    </source>
</reference>
<dbReference type="NCBIfam" id="NF040713">
    <property type="entry name" value="ZapE"/>
    <property type="match status" value="1"/>
</dbReference>
<protein>
    <submittedName>
        <fullName evidence="3">AFG1-like ATPase family protein</fullName>
    </submittedName>
</protein>
<evidence type="ECO:0000256" key="2">
    <source>
        <dbReference type="ARBA" id="ARBA00022840"/>
    </source>
</evidence>
<dbReference type="STRING" id="856793.MICA_639"/>
<evidence type="ECO:0000313" key="4">
    <source>
        <dbReference type="Proteomes" id="UP000009286"/>
    </source>
</evidence>
<dbReference type="SUPFAM" id="SSF52540">
    <property type="entry name" value="P-loop containing nucleoside triphosphate hydrolases"/>
    <property type="match status" value="1"/>
</dbReference>
<keyword evidence="1" id="KW-0547">Nucleotide-binding</keyword>
<dbReference type="GO" id="GO:0005737">
    <property type="term" value="C:cytoplasm"/>
    <property type="evidence" value="ECO:0007669"/>
    <property type="project" value="TreeGrafter"/>
</dbReference>
<dbReference type="HOGENOM" id="CLU_008681_0_1_5"/>
<dbReference type="RefSeq" id="WP_014102196.1">
    <property type="nucleotide sequence ID" value="NC_016026.1"/>
</dbReference>